<evidence type="ECO:0000256" key="5">
    <source>
        <dbReference type="RuleBase" id="RU361235"/>
    </source>
</evidence>
<feature type="transmembrane region" description="Helical" evidence="6">
    <location>
        <begin position="599"/>
        <end position="618"/>
    </location>
</feature>
<protein>
    <recommendedName>
        <fullName evidence="5">Carboxylic ester hydrolase</fullName>
        <ecNumber evidence="5">3.1.1.-</ecNumber>
    </recommendedName>
</protein>
<name>A0A1B6KJH9_9HEMI</name>
<dbReference type="InterPro" id="IPR019819">
    <property type="entry name" value="Carboxylesterase_B_CS"/>
</dbReference>
<dbReference type="EMBL" id="GEBQ01028381">
    <property type="protein sequence ID" value="JAT11596.1"/>
    <property type="molecule type" value="Transcribed_RNA"/>
</dbReference>
<keyword evidence="6" id="KW-0812">Transmembrane</keyword>
<dbReference type="PANTHER" id="PTHR11559">
    <property type="entry name" value="CARBOXYLESTERASE"/>
    <property type="match status" value="1"/>
</dbReference>
<keyword evidence="6" id="KW-0472">Membrane</keyword>
<evidence type="ECO:0000256" key="6">
    <source>
        <dbReference type="SAM" id="Phobius"/>
    </source>
</evidence>
<dbReference type="InterPro" id="IPR002018">
    <property type="entry name" value="CarbesteraseB"/>
</dbReference>
<comment type="similarity">
    <text evidence="1 5">Belongs to the type-B carboxylesterase/lipase family.</text>
</comment>
<keyword evidence="4" id="KW-0325">Glycoprotein</keyword>
<feature type="non-terminal residue" evidence="8">
    <location>
        <position position="1"/>
    </location>
</feature>
<dbReference type="PROSITE" id="PS00122">
    <property type="entry name" value="CARBOXYLESTERASE_B_1"/>
    <property type="match status" value="1"/>
</dbReference>
<dbReference type="InterPro" id="IPR019826">
    <property type="entry name" value="Carboxylesterase_B_AS"/>
</dbReference>
<evidence type="ECO:0000256" key="2">
    <source>
        <dbReference type="ARBA" id="ARBA00022487"/>
    </source>
</evidence>
<evidence type="ECO:0000256" key="3">
    <source>
        <dbReference type="ARBA" id="ARBA00022801"/>
    </source>
</evidence>
<keyword evidence="6" id="KW-1133">Transmembrane helix</keyword>
<feature type="domain" description="Carboxylesterase type B" evidence="7">
    <location>
        <begin position="55"/>
        <end position="590"/>
    </location>
</feature>
<accession>A0A1B6KJH9</accession>
<organism evidence="8">
    <name type="scientific">Graphocephala atropunctata</name>
    <dbReference type="NCBI Taxonomy" id="36148"/>
    <lineage>
        <taxon>Eukaryota</taxon>
        <taxon>Metazoa</taxon>
        <taxon>Ecdysozoa</taxon>
        <taxon>Arthropoda</taxon>
        <taxon>Hexapoda</taxon>
        <taxon>Insecta</taxon>
        <taxon>Pterygota</taxon>
        <taxon>Neoptera</taxon>
        <taxon>Paraneoptera</taxon>
        <taxon>Hemiptera</taxon>
        <taxon>Auchenorrhyncha</taxon>
        <taxon>Membracoidea</taxon>
        <taxon>Cicadellidae</taxon>
        <taxon>Cicadellinae</taxon>
        <taxon>Cicadellini</taxon>
        <taxon>Graphocephala</taxon>
    </lineage>
</organism>
<reference evidence="8" key="1">
    <citation type="submission" date="2015-11" db="EMBL/GenBank/DDBJ databases">
        <title>De novo transcriptome assembly of four potential Pierce s Disease insect vectors from Arizona vineyards.</title>
        <authorList>
            <person name="Tassone E.E."/>
        </authorList>
    </citation>
    <scope>NUCLEOTIDE SEQUENCE</scope>
</reference>
<dbReference type="AlphaFoldDB" id="A0A1B6KJH9"/>
<dbReference type="InterPro" id="IPR029058">
    <property type="entry name" value="AB_hydrolase_fold"/>
</dbReference>
<dbReference type="EC" id="3.1.1.-" evidence="5"/>
<dbReference type="PROSITE" id="PS00941">
    <property type="entry name" value="CARBOXYLESTERASE_B_2"/>
    <property type="match status" value="1"/>
</dbReference>
<keyword evidence="2" id="KW-0719">Serine esterase</keyword>
<evidence type="ECO:0000259" key="7">
    <source>
        <dbReference type="Pfam" id="PF00135"/>
    </source>
</evidence>
<sequence length="620" mass="68170">KLSHYHSSHSTAALSSLCFIPERAFIRMELLVISIVFSLILLSVTSQELELAEDDSPVVQTSLGPVQGLKFVSPWTKKEIYSFRGIPYAAPPLGGLRFKDPEPPGKWSTVKNCKEDGNSCPQVDFFGLPDSNLKTDEDCLYINVYTPEIKNIKPVSGLLPVMVWVHGGGFFAGSGSYNESGPDFLVAGGVVVVTLNYRLGALGFLSLDIPGAPGNAGMKDQLLALQWVKREIAQFGGDAGSVTLFGESAGSAAVHLHYLSPLSTGLFHRVIGESGTALTSWSVRDNAAVYGFKLAAALNCSTADSAAALRCLAAADAQAILDAQQQLTPTEEDSKNSQSMIFVPSIDKASSKPFLPDFPRMLLQQGQGSFVPFIMGVNSDEGMMALGMGTPKDEERIKNITNNLEIFIPPEVKNQSTESRLRFLEKRIRQFYFKDSVPSFTNLRGYVDLYTDVLFGYSTAVSARAFRDRADVYLYYFAFNGVFKERITTIVEQAYNFSGVSHAEELSYLFVRQKVNQTAIEDSREMQTWRKMAKLWTNFAKYGTPTVGTDPELDSVTWLSVGNVTTHYLQIDKSLTMVSEDYLGPRVALWDSITPSRSGYLQATAVAIVLLTTLILYLTK</sequence>
<evidence type="ECO:0000256" key="4">
    <source>
        <dbReference type="ARBA" id="ARBA00023180"/>
    </source>
</evidence>
<dbReference type="InterPro" id="IPR050309">
    <property type="entry name" value="Type-B_Carboxylest/Lipase"/>
</dbReference>
<keyword evidence="3 5" id="KW-0378">Hydrolase</keyword>
<dbReference type="GO" id="GO:0052689">
    <property type="term" value="F:carboxylic ester hydrolase activity"/>
    <property type="evidence" value="ECO:0007669"/>
    <property type="project" value="UniProtKB-KW"/>
</dbReference>
<gene>
    <name evidence="8" type="ORF">g.25842</name>
</gene>
<proteinExistence type="inferred from homology"/>
<dbReference type="Pfam" id="PF00135">
    <property type="entry name" value="COesterase"/>
    <property type="match status" value="1"/>
</dbReference>
<evidence type="ECO:0000313" key="8">
    <source>
        <dbReference type="EMBL" id="JAT11596.1"/>
    </source>
</evidence>
<evidence type="ECO:0000256" key="1">
    <source>
        <dbReference type="ARBA" id="ARBA00005964"/>
    </source>
</evidence>
<dbReference type="SUPFAM" id="SSF53474">
    <property type="entry name" value="alpha/beta-Hydrolases"/>
    <property type="match status" value="1"/>
</dbReference>
<dbReference type="Gene3D" id="3.40.50.1820">
    <property type="entry name" value="alpha/beta hydrolase"/>
    <property type="match status" value="1"/>
</dbReference>